<dbReference type="AlphaFoldDB" id="A0A9W8CKF5"/>
<dbReference type="PANTHER" id="PTHR31315:SF1">
    <property type="entry name" value="PROTEIN SIP5"/>
    <property type="match status" value="1"/>
</dbReference>
<dbReference type="InterPro" id="IPR013083">
    <property type="entry name" value="Znf_RING/FYVE/PHD"/>
</dbReference>
<dbReference type="EMBL" id="JANBOH010000044">
    <property type="protein sequence ID" value="KAJ1646942.1"/>
    <property type="molecule type" value="Genomic_DNA"/>
</dbReference>
<feature type="compositionally biased region" description="Basic and acidic residues" evidence="3">
    <location>
        <begin position="485"/>
        <end position="494"/>
    </location>
</feature>
<accession>A0A9W8CKF5</accession>
<evidence type="ECO:0000313" key="5">
    <source>
        <dbReference type="EMBL" id="KAJ1646942.1"/>
    </source>
</evidence>
<evidence type="ECO:0000256" key="1">
    <source>
        <dbReference type="ARBA" id="ARBA00010402"/>
    </source>
</evidence>
<feature type="compositionally biased region" description="Low complexity" evidence="3">
    <location>
        <begin position="326"/>
        <end position="342"/>
    </location>
</feature>
<reference evidence="5" key="1">
    <citation type="submission" date="2022-07" db="EMBL/GenBank/DDBJ databases">
        <title>Phylogenomic reconstructions and comparative analyses of Kickxellomycotina fungi.</title>
        <authorList>
            <person name="Reynolds N.K."/>
            <person name="Stajich J.E."/>
            <person name="Barry K."/>
            <person name="Grigoriev I.V."/>
            <person name="Crous P."/>
            <person name="Smith M.E."/>
        </authorList>
    </citation>
    <scope>NUCLEOTIDE SEQUENCE</scope>
    <source>
        <strain evidence="5">NBRC 105413</strain>
    </source>
</reference>
<organism evidence="5 6">
    <name type="scientific">Coemansia asiatica</name>
    <dbReference type="NCBI Taxonomy" id="1052880"/>
    <lineage>
        <taxon>Eukaryota</taxon>
        <taxon>Fungi</taxon>
        <taxon>Fungi incertae sedis</taxon>
        <taxon>Zoopagomycota</taxon>
        <taxon>Kickxellomycotina</taxon>
        <taxon>Kickxellomycetes</taxon>
        <taxon>Kickxellales</taxon>
        <taxon>Kickxellaceae</taxon>
        <taxon>Coemansia</taxon>
    </lineage>
</organism>
<dbReference type="InterPro" id="IPR039301">
    <property type="entry name" value="Sip5/DA2"/>
</dbReference>
<feature type="region of interest" description="Disordered" evidence="3">
    <location>
        <begin position="529"/>
        <end position="563"/>
    </location>
</feature>
<evidence type="ECO:0000259" key="4">
    <source>
        <dbReference type="PROSITE" id="PS50089"/>
    </source>
</evidence>
<feature type="region of interest" description="Disordered" evidence="3">
    <location>
        <begin position="138"/>
        <end position="233"/>
    </location>
</feature>
<feature type="compositionally biased region" description="Basic residues" evidence="3">
    <location>
        <begin position="154"/>
        <end position="164"/>
    </location>
</feature>
<keyword evidence="6" id="KW-1185">Reference proteome</keyword>
<dbReference type="GO" id="GO:0008270">
    <property type="term" value="F:zinc ion binding"/>
    <property type="evidence" value="ECO:0007669"/>
    <property type="project" value="UniProtKB-KW"/>
</dbReference>
<feature type="region of interest" description="Disordered" evidence="3">
    <location>
        <begin position="51"/>
        <end position="77"/>
    </location>
</feature>
<evidence type="ECO:0000256" key="3">
    <source>
        <dbReference type="SAM" id="MobiDB-lite"/>
    </source>
</evidence>
<feature type="compositionally biased region" description="Low complexity" evidence="3">
    <location>
        <begin position="743"/>
        <end position="760"/>
    </location>
</feature>
<feature type="region of interest" description="Disordered" evidence="3">
    <location>
        <begin position="326"/>
        <end position="363"/>
    </location>
</feature>
<feature type="region of interest" description="Disordered" evidence="3">
    <location>
        <begin position="616"/>
        <end position="648"/>
    </location>
</feature>
<proteinExistence type="inferred from homology"/>
<gene>
    <name evidence="5" type="primary">SIP5</name>
    <name evidence="5" type="ORF">LPJ64_001616</name>
</gene>
<feature type="domain" description="RING-type" evidence="4">
    <location>
        <begin position="247"/>
        <end position="293"/>
    </location>
</feature>
<feature type="compositionally biased region" description="Low complexity" evidence="3">
    <location>
        <begin position="660"/>
        <end position="675"/>
    </location>
</feature>
<name>A0A9W8CKF5_9FUNG</name>
<keyword evidence="2" id="KW-0479">Metal-binding</keyword>
<feature type="region of interest" description="Disordered" evidence="3">
    <location>
        <begin position="578"/>
        <end position="600"/>
    </location>
</feature>
<dbReference type="Gene3D" id="3.30.40.10">
    <property type="entry name" value="Zinc/RING finger domain, C3HC4 (zinc finger)"/>
    <property type="match status" value="1"/>
</dbReference>
<feature type="compositionally biased region" description="Low complexity" evidence="3">
    <location>
        <begin position="63"/>
        <end position="77"/>
    </location>
</feature>
<evidence type="ECO:0000256" key="2">
    <source>
        <dbReference type="PROSITE-ProRule" id="PRU00175"/>
    </source>
</evidence>
<comment type="similarity">
    <text evidence="1">Belongs to the SIP5 family.</text>
</comment>
<feature type="region of interest" description="Disordered" evidence="3">
    <location>
        <begin position="660"/>
        <end position="760"/>
    </location>
</feature>
<dbReference type="PANTHER" id="PTHR31315">
    <property type="entry name" value="PROTEIN SIP5"/>
    <property type="match status" value="1"/>
</dbReference>
<feature type="compositionally biased region" description="Acidic residues" evidence="3">
    <location>
        <begin position="466"/>
        <end position="477"/>
    </location>
</feature>
<comment type="caution">
    <text evidence="5">The sequence shown here is derived from an EMBL/GenBank/DDBJ whole genome shotgun (WGS) entry which is preliminary data.</text>
</comment>
<protein>
    <submittedName>
        <fullName evidence="5">SNF1-interacting protein</fullName>
    </submittedName>
</protein>
<evidence type="ECO:0000313" key="6">
    <source>
        <dbReference type="Proteomes" id="UP001145021"/>
    </source>
</evidence>
<sequence>MGNAAGKLNGGMVCDGGNLEPNGIYSGDIQDYDTKVVQRLILARQMAPFYVGADDPEPEDCTSTDGSQTQQQQQQQDDGWWSYNMMLAQHEQQMQQQATNSSVIDAEYSNGKSHSRQISSTSSVSLGIGAGPAAVAQSLMEGASRASSPGSGTGHHHQSGHARKGSGFFQRLKSSHPKAPGTSVAVSPGSEASRGHASPKHSLSLSPAPTRHERSFSDMSQKQTGEQHHHAVSSDTYRRLLRRYIECPICFLYYPKNVNFTRCCHKPICTECFVQIKRKLDDDRITSTFCPYCVEPNLGIIYYPPSITTGASHANFIKHRAQLSSQLSQSSMGSTGDSSSMTRPKALKESGRARSHSSSVATTGRETVIVMSDDIRPGLVRELSAALEAKKKEQMRSAENMALVAAATRRASARNGGSRAVGRRVQRATAPEYSNYIVAMRAAGQNDLEEYLVQEAIRMSLAEREEPSDEQNQDQDQDQNQSQNRIHDRGHDHQMQPLTENIGNVGEARRQADSEDTEDNVPLQQMVAHGNNDSEDESSLGSSSHEGENNQQAHSQVQPVQNDPLRLDESELDAIARITPRVRSPITTSEAATSPPRTPVLPPSIDDLMTFASEEAPAQQLPTARTTRSKPPPVVRHTRTSSNPFYNRLPLANSINLSNGANNSSSSGGPVSLLSDTNPFRHSVVSETPSSAALASSPTTSPASLSPPARSRRRPPPPPPPAAATRNSAIGRGGGRVVRDRSVSSAAAYTTAASRPSEQN</sequence>
<keyword evidence="2" id="KW-0863">Zinc-finger</keyword>
<keyword evidence="2" id="KW-0862">Zinc</keyword>
<feature type="compositionally biased region" description="Polar residues" evidence="3">
    <location>
        <begin position="551"/>
        <end position="561"/>
    </location>
</feature>
<dbReference type="PROSITE" id="PS50089">
    <property type="entry name" value="ZF_RING_2"/>
    <property type="match status" value="1"/>
</dbReference>
<feature type="region of interest" description="Disordered" evidence="3">
    <location>
        <begin position="462"/>
        <end position="498"/>
    </location>
</feature>
<dbReference type="InterPro" id="IPR001841">
    <property type="entry name" value="Znf_RING"/>
</dbReference>
<dbReference type="Proteomes" id="UP001145021">
    <property type="component" value="Unassembled WGS sequence"/>
</dbReference>
<feature type="compositionally biased region" description="Low complexity" evidence="3">
    <location>
        <begin position="688"/>
        <end position="709"/>
    </location>
</feature>
<dbReference type="GO" id="GO:0005737">
    <property type="term" value="C:cytoplasm"/>
    <property type="evidence" value="ECO:0007669"/>
    <property type="project" value="TreeGrafter"/>
</dbReference>